<dbReference type="Pfam" id="PF12836">
    <property type="entry name" value="HHH_3"/>
    <property type="match status" value="1"/>
</dbReference>
<gene>
    <name evidence="1" type="ORF">SPHA_58151</name>
</gene>
<dbReference type="GO" id="GO:0006392">
    <property type="term" value="P:transcription elongation by mitochondrial RNA polymerase"/>
    <property type="evidence" value="ECO:0007669"/>
    <property type="project" value="InterPro"/>
</dbReference>
<dbReference type="InterPro" id="IPR039150">
    <property type="entry name" value="TEFM"/>
</dbReference>
<sequence>MYRWNNLRNCCYRVLLTRNYCKAAGDNEMVLDSLYTDEEKRNILECFNKSSIMELMATKNLNKQKSSSVVSHREKFGEFTCLTDISKVPGFGLITLQKLCNILKRVTHEQLKESVHKMTAEVVKSQPNLSKEKCKSIQNIVAMDIQADRITWLKMSRDLHVDDWQQVKIFNKPYVKYEPAVYIEKMTEVVNSLPSAGIYTLENKIYRYPTSSSNTMGFNKRRLLAVYYRHLHFTN</sequence>
<organism evidence="1 2">
    <name type="scientific">Acanthosepion pharaonis</name>
    <name type="common">Pharaoh cuttlefish</name>
    <name type="synonym">Sepia pharaonis</name>
    <dbReference type="NCBI Taxonomy" id="158019"/>
    <lineage>
        <taxon>Eukaryota</taxon>
        <taxon>Metazoa</taxon>
        <taxon>Spiralia</taxon>
        <taxon>Lophotrochozoa</taxon>
        <taxon>Mollusca</taxon>
        <taxon>Cephalopoda</taxon>
        <taxon>Coleoidea</taxon>
        <taxon>Decapodiformes</taxon>
        <taxon>Sepiida</taxon>
        <taxon>Sepiina</taxon>
        <taxon>Sepiidae</taxon>
        <taxon>Acanthosepion</taxon>
    </lineage>
</organism>
<dbReference type="GO" id="GO:0042645">
    <property type="term" value="C:mitochondrial nucleoid"/>
    <property type="evidence" value="ECO:0007669"/>
    <property type="project" value="TreeGrafter"/>
</dbReference>
<accession>A0A812DQS2</accession>
<dbReference type="AlphaFoldDB" id="A0A812DQS2"/>
<proteinExistence type="predicted"/>
<dbReference type="PANTHER" id="PTHR21053:SF2">
    <property type="entry name" value="TRANSCRIPTION ELONGATION FACTOR, MITOCHONDRIAL"/>
    <property type="match status" value="1"/>
</dbReference>
<dbReference type="Gene3D" id="1.10.150.280">
    <property type="entry name" value="AF1531-like domain"/>
    <property type="match status" value="1"/>
</dbReference>
<dbReference type="Proteomes" id="UP000597762">
    <property type="component" value="Unassembled WGS sequence"/>
</dbReference>
<evidence type="ECO:0000313" key="2">
    <source>
        <dbReference type="Proteomes" id="UP000597762"/>
    </source>
</evidence>
<dbReference type="GO" id="GO:0030337">
    <property type="term" value="F:DNA polymerase processivity factor activity"/>
    <property type="evidence" value="ECO:0007669"/>
    <property type="project" value="TreeGrafter"/>
</dbReference>
<name>A0A812DQS2_ACAPH</name>
<keyword evidence="2" id="KW-1185">Reference proteome</keyword>
<dbReference type="InterPro" id="IPR010994">
    <property type="entry name" value="RuvA_2-like"/>
</dbReference>
<dbReference type="EMBL" id="CAHIKZ030003957">
    <property type="protein sequence ID" value="CAE1305751.1"/>
    <property type="molecule type" value="Genomic_DNA"/>
</dbReference>
<dbReference type="SUPFAM" id="SSF47781">
    <property type="entry name" value="RuvA domain 2-like"/>
    <property type="match status" value="1"/>
</dbReference>
<protein>
    <submittedName>
        <fullName evidence="1">TEFM</fullName>
    </submittedName>
</protein>
<dbReference type="OrthoDB" id="5949570at2759"/>
<reference evidence="1" key="1">
    <citation type="submission" date="2021-01" db="EMBL/GenBank/DDBJ databases">
        <authorList>
            <person name="Li R."/>
            <person name="Bekaert M."/>
        </authorList>
    </citation>
    <scope>NUCLEOTIDE SEQUENCE</scope>
    <source>
        <strain evidence="1">Farmed</strain>
    </source>
</reference>
<evidence type="ECO:0000313" key="1">
    <source>
        <dbReference type="EMBL" id="CAE1305751.1"/>
    </source>
</evidence>
<comment type="caution">
    <text evidence="1">The sequence shown here is derived from an EMBL/GenBank/DDBJ whole genome shotgun (WGS) entry which is preliminary data.</text>
</comment>
<dbReference type="PANTHER" id="PTHR21053">
    <property type="entry name" value="TRANSCRIPTION ELONGATION FACTOR, MITOCHONDRIAL"/>
    <property type="match status" value="1"/>
</dbReference>